<comment type="caution">
    <text evidence="1">The sequence shown here is derived from an EMBL/GenBank/DDBJ whole genome shotgun (WGS) entry which is preliminary data.</text>
</comment>
<proteinExistence type="predicted"/>
<protein>
    <submittedName>
        <fullName evidence="1">9814_t:CDS:1</fullName>
    </submittedName>
</protein>
<organism evidence="1 2">
    <name type="scientific">Racocetra fulgida</name>
    <dbReference type="NCBI Taxonomy" id="60492"/>
    <lineage>
        <taxon>Eukaryota</taxon>
        <taxon>Fungi</taxon>
        <taxon>Fungi incertae sedis</taxon>
        <taxon>Mucoromycota</taxon>
        <taxon>Glomeromycotina</taxon>
        <taxon>Glomeromycetes</taxon>
        <taxon>Diversisporales</taxon>
        <taxon>Gigasporaceae</taxon>
        <taxon>Racocetra</taxon>
    </lineage>
</organism>
<accession>A0A9N9BSC8</accession>
<gene>
    <name evidence="1" type="ORF">RFULGI_LOCUS5730</name>
</gene>
<keyword evidence="2" id="KW-1185">Reference proteome</keyword>
<dbReference type="Proteomes" id="UP000789396">
    <property type="component" value="Unassembled WGS sequence"/>
</dbReference>
<evidence type="ECO:0000313" key="1">
    <source>
        <dbReference type="EMBL" id="CAG8578104.1"/>
    </source>
</evidence>
<evidence type="ECO:0000313" key="2">
    <source>
        <dbReference type="Proteomes" id="UP000789396"/>
    </source>
</evidence>
<dbReference type="AlphaFoldDB" id="A0A9N9BSC8"/>
<sequence>MSPHKRKKLPPPPLSFNDILSDLTRLQTYNKQAIGKKIDVLEIVNTDIDNENNKTDGSGERCKPQPLKFTTSSSLIEHLTKLPSANTPIPSETLDATYDLCTNLIRVNDQLLVSRRDLDGLGVDIERLRKELSGMIDILNDDNLNDDNKIRDDI</sequence>
<dbReference type="EMBL" id="CAJVPZ010006805">
    <property type="protein sequence ID" value="CAG8578104.1"/>
    <property type="molecule type" value="Genomic_DNA"/>
</dbReference>
<name>A0A9N9BSC8_9GLOM</name>
<reference evidence="1" key="1">
    <citation type="submission" date="2021-06" db="EMBL/GenBank/DDBJ databases">
        <authorList>
            <person name="Kallberg Y."/>
            <person name="Tangrot J."/>
            <person name="Rosling A."/>
        </authorList>
    </citation>
    <scope>NUCLEOTIDE SEQUENCE</scope>
    <source>
        <strain evidence="1">IN212</strain>
    </source>
</reference>
<dbReference type="OrthoDB" id="2354788at2759"/>